<protein>
    <submittedName>
        <fullName evidence="1">Carboxypeptidase regulatory-like domain-containing protein</fullName>
    </submittedName>
</protein>
<dbReference type="PROSITE" id="PS51257">
    <property type="entry name" value="PROKAR_LIPOPROTEIN"/>
    <property type="match status" value="1"/>
</dbReference>
<dbReference type="GO" id="GO:0004180">
    <property type="term" value="F:carboxypeptidase activity"/>
    <property type="evidence" value="ECO:0007669"/>
    <property type="project" value="UniProtKB-KW"/>
</dbReference>
<keyword evidence="2" id="KW-1185">Reference proteome</keyword>
<keyword evidence="1" id="KW-0378">Hydrolase</keyword>
<evidence type="ECO:0000313" key="2">
    <source>
        <dbReference type="Proteomes" id="UP000267003"/>
    </source>
</evidence>
<dbReference type="SUPFAM" id="SSF49464">
    <property type="entry name" value="Carboxypeptidase regulatory domain-like"/>
    <property type="match status" value="1"/>
</dbReference>
<evidence type="ECO:0000313" key="1">
    <source>
        <dbReference type="EMBL" id="RKH61440.1"/>
    </source>
</evidence>
<proteinExistence type="predicted"/>
<organism evidence="1 2">
    <name type="scientific">Corallococcus aberystwythensis</name>
    <dbReference type="NCBI Taxonomy" id="2316722"/>
    <lineage>
        <taxon>Bacteria</taxon>
        <taxon>Pseudomonadati</taxon>
        <taxon>Myxococcota</taxon>
        <taxon>Myxococcia</taxon>
        <taxon>Myxococcales</taxon>
        <taxon>Cystobacterineae</taxon>
        <taxon>Myxococcaceae</taxon>
        <taxon>Corallococcus</taxon>
    </lineage>
</organism>
<name>A0A3A8Q3C7_9BACT</name>
<keyword evidence="1" id="KW-0645">Protease</keyword>
<gene>
    <name evidence="1" type="ORF">D7W81_23970</name>
</gene>
<dbReference type="EMBL" id="RAWK01000150">
    <property type="protein sequence ID" value="RKH61440.1"/>
    <property type="molecule type" value="Genomic_DNA"/>
</dbReference>
<dbReference type="AlphaFoldDB" id="A0A3A8Q3C7"/>
<sequence>MRWTGKVVTWGLVGLLGTVCGCTKEPGGGGGGTPEGGQMSGKVVNARGQPMSGVTVVADNTLLYNSNALATTGADGTYRIDVSKPAGTWHASATHKVQYNSRSYTFDLDPNDDSVFAGNEGAVRNFTWKLSGKRADDTGNYGGFVAVYVDQLIDPADPEQAINSDDIELTLTPSGKLVDGSDGTPITRKLVRTPDGDAVQDVPVGRYTVTARYAQAGKSPRPMQVRIRDTGDYADSVTADFDVLTTTRHQILLNAQLPSS</sequence>
<reference evidence="2" key="1">
    <citation type="submission" date="2018-09" db="EMBL/GenBank/DDBJ databases">
        <authorList>
            <person name="Livingstone P.G."/>
            <person name="Whitworth D.E."/>
        </authorList>
    </citation>
    <scope>NUCLEOTIDE SEQUENCE [LARGE SCALE GENOMIC DNA]</scope>
    <source>
        <strain evidence="2">AB050A</strain>
    </source>
</reference>
<dbReference type="InterPro" id="IPR008969">
    <property type="entry name" value="CarboxyPept-like_regulatory"/>
</dbReference>
<dbReference type="Pfam" id="PF13620">
    <property type="entry name" value="CarboxypepD_reg"/>
    <property type="match status" value="1"/>
</dbReference>
<dbReference type="Gene3D" id="2.60.40.1120">
    <property type="entry name" value="Carboxypeptidase-like, regulatory domain"/>
    <property type="match status" value="1"/>
</dbReference>
<keyword evidence="1" id="KW-0121">Carboxypeptidase</keyword>
<accession>A0A3A8Q3C7</accession>
<comment type="caution">
    <text evidence="1">The sequence shown here is derived from an EMBL/GenBank/DDBJ whole genome shotgun (WGS) entry which is preliminary data.</text>
</comment>
<dbReference type="Proteomes" id="UP000267003">
    <property type="component" value="Unassembled WGS sequence"/>
</dbReference>